<dbReference type="PATRIC" id="fig|1705389.3.peg.3347"/>
<name>A0A0M9ATE2_9EURY</name>
<dbReference type="OrthoDB" id="169315at2157"/>
<keyword evidence="4" id="KW-1185">Reference proteome</keyword>
<dbReference type="AlphaFoldDB" id="A0A0M9ATE2"/>
<evidence type="ECO:0000256" key="1">
    <source>
        <dbReference type="SAM" id="MobiDB-lite"/>
    </source>
</evidence>
<dbReference type="InterPro" id="IPR045466">
    <property type="entry name" value="DUF6498"/>
</dbReference>
<feature type="region of interest" description="Disordered" evidence="1">
    <location>
        <begin position="267"/>
        <end position="287"/>
    </location>
</feature>
<sequence length="287" mass="31725">MPSDGSPRSDRGPSRPLAPTGRGALALVVATNLLPLAGVVAFGWRVGELLAVYWIEVAVLVLAHAAAAMFAERPIVLADRSFYITGYDEDAERDEVWEREPEPTRLVPWLPPIYRRNFRVVRRSLGVFVFLLFPLVPVGWDALSYFTPTVALATLGVCGAQVAEVRREFFAQRAYEDQSPYMVVEAAQRVVFFYFVIGTLTVVPVTAVIFAIEAALAPGLLDRVGDAFGVGAVLLPYLLPITLAKAVVEWGRRRAFREDDPDGVATWFTGEDPRREWKKEEESAGEG</sequence>
<evidence type="ECO:0000313" key="3">
    <source>
        <dbReference type="EMBL" id="KOX97131.1"/>
    </source>
</evidence>
<dbReference type="RefSeq" id="WP_053771306.1">
    <property type="nucleotide sequence ID" value="NZ_LIST01000002.1"/>
</dbReference>
<reference evidence="3 4" key="1">
    <citation type="submission" date="2015-08" db="EMBL/GenBank/DDBJ databases">
        <title>Genomes of Isolates from Cabo Rojo, PR.</title>
        <authorList>
            <person name="Sanchez-Nieves R.L."/>
            <person name="Montalvo-Rodriguez R."/>
        </authorList>
    </citation>
    <scope>NUCLEOTIDE SEQUENCE [LARGE SCALE GENOMIC DNA]</scope>
    <source>
        <strain evidence="3 4">5</strain>
    </source>
</reference>
<accession>A0A0M9ATE2</accession>
<protein>
    <submittedName>
        <fullName evidence="3">Uncharacterized protein</fullName>
    </submittedName>
</protein>
<dbReference type="Proteomes" id="UP000037747">
    <property type="component" value="Unassembled WGS sequence"/>
</dbReference>
<dbReference type="EMBL" id="LIST01000002">
    <property type="protein sequence ID" value="KOX97131.1"/>
    <property type="molecule type" value="Genomic_DNA"/>
</dbReference>
<keyword evidence="2" id="KW-1133">Transmembrane helix</keyword>
<feature type="transmembrane region" description="Helical" evidence="2">
    <location>
        <begin position="120"/>
        <end position="139"/>
    </location>
</feature>
<gene>
    <name evidence="3" type="ORF">AMR74_06825</name>
</gene>
<keyword evidence="2" id="KW-0472">Membrane</keyword>
<feature type="transmembrane region" description="Helical" evidence="2">
    <location>
        <begin position="191"/>
        <end position="216"/>
    </location>
</feature>
<feature type="transmembrane region" description="Helical" evidence="2">
    <location>
        <begin position="21"/>
        <end position="44"/>
    </location>
</feature>
<proteinExistence type="predicted"/>
<evidence type="ECO:0000313" key="4">
    <source>
        <dbReference type="Proteomes" id="UP000037747"/>
    </source>
</evidence>
<dbReference type="STRING" id="1765655.AMR74_06825"/>
<comment type="caution">
    <text evidence="3">The sequence shown here is derived from an EMBL/GenBank/DDBJ whole genome shotgun (WGS) entry which is preliminary data.</text>
</comment>
<keyword evidence="2" id="KW-0812">Transmembrane</keyword>
<feature type="transmembrane region" description="Helical" evidence="2">
    <location>
        <begin position="50"/>
        <end position="71"/>
    </location>
</feature>
<dbReference type="Pfam" id="PF20108">
    <property type="entry name" value="DUF6498"/>
    <property type="match status" value="1"/>
</dbReference>
<evidence type="ECO:0000256" key="2">
    <source>
        <dbReference type="SAM" id="Phobius"/>
    </source>
</evidence>
<feature type="transmembrane region" description="Helical" evidence="2">
    <location>
        <begin position="228"/>
        <end position="248"/>
    </location>
</feature>
<organism evidence="3 4">
    <name type="scientific">Halorubrum tropicale</name>
    <dbReference type="NCBI Taxonomy" id="1765655"/>
    <lineage>
        <taxon>Archaea</taxon>
        <taxon>Methanobacteriati</taxon>
        <taxon>Methanobacteriota</taxon>
        <taxon>Stenosarchaea group</taxon>
        <taxon>Halobacteria</taxon>
        <taxon>Halobacteriales</taxon>
        <taxon>Haloferacaceae</taxon>
        <taxon>Halorubrum</taxon>
    </lineage>
</organism>
<feature type="compositionally biased region" description="Basic and acidic residues" evidence="1">
    <location>
        <begin position="271"/>
        <end position="287"/>
    </location>
</feature>